<feature type="chain" id="PRO_5009162361" description="HRQ family protein" evidence="1">
    <location>
        <begin position="19"/>
        <end position="387"/>
    </location>
</feature>
<name>A0A1E4RJY9_9ASCO</name>
<accession>A0A1E4RJY9</accession>
<dbReference type="Proteomes" id="UP000095085">
    <property type="component" value="Unassembled WGS sequence"/>
</dbReference>
<dbReference type="Pfam" id="PF11927">
    <property type="entry name" value="HODM_asu-like"/>
    <property type="match status" value="1"/>
</dbReference>
<feature type="signal peptide" evidence="1">
    <location>
        <begin position="1"/>
        <end position="18"/>
    </location>
</feature>
<evidence type="ECO:0000313" key="3">
    <source>
        <dbReference type="Proteomes" id="UP000095085"/>
    </source>
</evidence>
<dbReference type="GeneID" id="30994173"/>
<proteinExistence type="predicted"/>
<evidence type="ECO:0000313" key="2">
    <source>
        <dbReference type="EMBL" id="ODV67597.1"/>
    </source>
</evidence>
<dbReference type="RefSeq" id="XP_020076664.1">
    <property type="nucleotide sequence ID" value="XM_020219623.1"/>
</dbReference>
<organism evidence="2 3">
    <name type="scientific">Hyphopichia burtonii NRRL Y-1933</name>
    <dbReference type="NCBI Taxonomy" id="984485"/>
    <lineage>
        <taxon>Eukaryota</taxon>
        <taxon>Fungi</taxon>
        <taxon>Dikarya</taxon>
        <taxon>Ascomycota</taxon>
        <taxon>Saccharomycotina</taxon>
        <taxon>Pichiomycetes</taxon>
        <taxon>Debaryomycetaceae</taxon>
        <taxon>Hyphopichia</taxon>
    </lineage>
</organism>
<reference evidence="3" key="1">
    <citation type="submission" date="2016-05" db="EMBL/GenBank/DDBJ databases">
        <title>Comparative genomics of biotechnologically important yeasts.</title>
        <authorList>
            <consortium name="DOE Joint Genome Institute"/>
            <person name="Riley R."/>
            <person name="Haridas S."/>
            <person name="Wolfe K.H."/>
            <person name="Lopes M.R."/>
            <person name="Hittinger C.T."/>
            <person name="Goker M."/>
            <person name="Salamov A."/>
            <person name="Wisecaver J."/>
            <person name="Long T.M."/>
            <person name="Aerts A.L."/>
            <person name="Barry K."/>
            <person name="Choi C."/>
            <person name="Clum A."/>
            <person name="Coughlan A.Y."/>
            <person name="Deshpande S."/>
            <person name="Douglass A.P."/>
            <person name="Hanson S.J."/>
            <person name="Klenk H.-P."/>
            <person name="Labutti K."/>
            <person name="Lapidus A."/>
            <person name="Lindquist E."/>
            <person name="Lipzen A."/>
            <person name="Meier-Kolthoff J.P."/>
            <person name="Ohm R.A."/>
            <person name="Otillar R.P."/>
            <person name="Pangilinan J."/>
            <person name="Peng Y."/>
            <person name="Rokas A."/>
            <person name="Rosa C.A."/>
            <person name="Scheuner C."/>
            <person name="Sibirny A.A."/>
            <person name="Slot J.C."/>
            <person name="Stielow J.B."/>
            <person name="Sun H."/>
            <person name="Kurtzman C.P."/>
            <person name="Blackwell M."/>
            <person name="Grigoriev I.V."/>
            <person name="Jeffries T.W."/>
        </authorList>
    </citation>
    <scope>NUCLEOTIDE SEQUENCE [LARGE SCALE GENOMIC DNA]</scope>
    <source>
        <strain evidence="3">NRRL Y-1933</strain>
    </source>
</reference>
<dbReference type="STRING" id="984485.A0A1E4RJY9"/>
<keyword evidence="1" id="KW-0732">Signal</keyword>
<dbReference type="EMBL" id="KV454540">
    <property type="protein sequence ID" value="ODV67597.1"/>
    <property type="molecule type" value="Genomic_DNA"/>
</dbReference>
<dbReference type="InterPro" id="IPR021848">
    <property type="entry name" value="HODM_asu-like"/>
</dbReference>
<protein>
    <recommendedName>
        <fullName evidence="4">HRQ family protein</fullName>
    </recommendedName>
</protein>
<sequence>MVLFGVVLIAISIKAVKLKPKKAVKGDNKNRKLGQWIPDEKFKTPKPAPFPDWNIKTTKPQPYRAFKSNYKVNMGIRNMPWDSWIELDNQWPKYHQDKLNRIATKGKELYETSDEAIDAAYELLEEFRNWLPIRYPSLFKQTKDGIYNLETGEDHIFMRKGGKEKFSRSLGEDPILIASKLTQDDLAIMLESESGEYYLKSGAIMLAGFWRFRDKFNLPLSAIHTSGDVPKYQTNLRPGMEKFFIRLTPDKPVVRNNYFIQTDDQLPWSSSIGDELNEKVGWYTAKAATTIEQIYFRSERQSLRRLPRSGGVVFTIRTYFIPMVEICEEPWVPRRLLNGMKSWEEDVADYKGLYQYKDVCYDYLERKALEQEAKGYTVDNDPLKYPF</sequence>
<evidence type="ECO:0000256" key="1">
    <source>
        <dbReference type="SAM" id="SignalP"/>
    </source>
</evidence>
<dbReference type="OrthoDB" id="497541at2759"/>
<evidence type="ECO:0008006" key="4">
    <source>
        <dbReference type="Google" id="ProtNLM"/>
    </source>
</evidence>
<gene>
    <name evidence="2" type="ORF">HYPBUDRAFT_137017</name>
</gene>
<keyword evidence="3" id="KW-1185">Reference proteome</keyword>
<dbReference type="AlphaFoldDB" id="A0A1E4RJY9"/>